<reference evidence="3" key="1">
    <citation type="journal article" date="2013" name="Genome Biol. Evol.">
        <title>The genome sequence of Streptomyces lividans 66 reveals a novel tRNA-dependent peptide biosynthetic system within a metal-related genomic island.</title>
        <authorList>
            <person name="Cruz-Morales P."/>
            <person name="Vijgenboom E."/>
            <person name="Iruegas-Bocardo F."/>
            <person name="Girard G."/>
            <person name="Yanez-Guerra L.A."/>
            <person name="Ramos-Aboites H.E."/>
            <person name="Pernodet J.L."/>
            <person name="Anne J."/>
            <person name="van Wezel G.P."/>
            <person name="Barona-Gomez F."/>
        </authorList>
    </citation>
    <scope>NUCLEOTIDE SEQUENCE [LARGE SCALE GENOMIC DNA]</scope>
    <source>
        <strain evidence="3">1326</strain>
    </source>
</reference>
<name>A0A7U9DPT2_STRLI</name>
<evidence type="ECO:0000313" key="3">
    <source>
        <dbReference type="Proteomes" id="UP000014062"/>
    </source>
</evidence>
<dbReference type="AlphaFoldDB" id="A0A7U9DPT2"/>
<dbReference type="EMBL" id="CM001889">
    <property type="protein sequence ID" value="EOY44753.1"/>
    <property type="molecule type" value="Genomic_DNA"/>
</dbReference>
<protein>
    <submittedName>
        <fullName evidence="2">Uncharacterized protein</fullName>
    </submittedName>
</protein>
<organism evidence="2 3">
    <name type="scientific">Streptomyces lividans 1326</name>
    <dbReference type="NCBI Taxonomy" id="1200984"/>
    <lineage>
        <taxon>Bacteria</taxon>
        <taxon>Bacillati</taxon>
        <taxon>Actinomycetota</taxon>
        <taxon>Actinomycetes</taxon>
        <taxon>Kitasatosporales</taxon>
        <taxon>Streptomycetaceae</taxon>
        <taxon>Streptomyces</taxon>
    </lineage>
</organism>
<gene>
    <name evidence="2" type="ORF">SLI_0034</name>
</gene>
<proteinExistence type="predicted"/>
<evidence type="ECO:0000256" key="1">
    <source>
        <dbReference type="SAM" id="MobiDB-lite"/>
    </source>
</evidence>
<sequence length="47" mass="5117">MPERCPPPRKITQSNEALLGRVAKDDQGPVARRRGVRDGLTAPGDHP</sequence>
<accession>A0A7U9DPT2</accession>
<evidence type="ECO:0000313" key="2">
    <source>
        <dbReference type="EMBL" id="EOY44753.1"/>
    </source>
</evidence>
<feature type="region of interest" description="Disordered" evidence="1">
    <location>
        <begin position="1"/>
        <end position="47"/>
    </location>
</feature>
<dbReference type="Proteomes" id="UP000014062">
    <property type="component" value="Chromosome"/>
</dbReference>